<proteinExistence type="predicted"/>
<organism evidence="3">
    <name type="scientific">marine sediment metagenome</name>
    <dbReference type="NCBI Taxonomy" id="412755"/>
    <lineage>
        <taxon>unclassified sequences</taxon>
        <taxon>metagenomes</taxon>
        <taxon>ecological metagenomes</taxon>
    </lineage>
</organism>
<dbReference type="EMBL" id="LAZR01039358">
    <property type="protein sequence ID" value="KKL17191.1"/>
    <property type="molecule type" value="Genomic_DNA"/>
</dbReference>
<evidence type="ECO:0000259" key="2">
    <source>
        <dbReference type="Pfam" id="PF07261"/>
    </source>
</evidence>
<feature type="compositionally biased region" description="Basic and acidic residues" evidence="1">
    <location>
        <begin position="266"/>
        <end position="286"/>
    </location>
</feature>
<gene>
    <name evidence="3" type="ORF">LCGC14_2488040</name>
</gene>
<name>A0A0F9DHK1_9ZZZZ</name>
<protein>
    <recommendedName>
        <fullName evidence="2">DnaB/C C-terminal domain-containing protein</fullName>
    </recommendedName>
</protein>
<feature type="compositionally biased region" description="Polar residues" evidence="1">
    <location>
        <begin position="38"/>
        <end position="54"/>
    </location>
</feature>
<dbReference type="NCBIfam" id="TIGR01446">
    <property type="entry name" value="DnaD_dom"/>
    <property type="match status" value="1"/>
</dbReference>
<feature type="compositionally biased region" description="Basic and acidic residues" evidence="1">
    <location>
        <begin position="293"/>
        <end position="312"/>
    </location>
</feature>
<dbReference type="InterPro" id="IPR006343">
    <property type="entry name" value="DnaB/C_C"/>
</dbReference>
<dbReference type="InterPro" id="IPR034829">
    <property type="entry name" value="DnaD-like_sf"/>
</dbReference>
<feature type="domain" description="DnaB/C C-terminal" evidence="2">
    <location>
        <begin position="208"/>
        <end position="268"/>
    </location>
</feature>
<feature type="compositionally biased region" description="Basic and acidic residues" evidence="1">
    <location>
        <begin position="9"/>
        <end position="26"/>
    </location>
</feature>
<dbReference type="Gene3D" id="1.10.10.630">
    <property type="entry name" value="DnaD domain-like"/>
    <property type="match status" value="1"/>
</dbReference>
<accession>A0A0F9DHK1</accession>
<evidence type="ECO:0000313" key="3">
    <source>
        <dbReference type="EMBL" id="KKL17191.1"/>
    </source>
</evidence>
<feature type="non-terminal residue" evidence="3">
    <location>
        <position position="1"/>
    </location>
</feature>
<sequence length="312" mass="34578">SRAPSAQKEAVRDRVQRWRAAQKDESVTDSPLPDAAPQPQSVPGTPETGNGNVTGVTALPSVLSSVSALEDLSFDSFLSTCREVVSSIIHHTRDTQSQHDQILAWLAEYGGGAGFKVGKEYSVPEGRIDLVWLVGDEVVAGFEVDHRTPKAKSMVKLGGLDAPWKCIILRSEREAFVEEQGIQVIELTGELSAGVTEQALVAELSRCYEADIGLLSGTTRELFEEFLEEYHGPVGWIAEAFKEAVKYGHRNWAYIRKILMNWQEQGRRDESHGRQTGRDETPERDPLAGARESGWKVRTVREHEGPDERDAD</sequence>
<dbReference type="AlphaFoldDB" id="A0A0F9DHK1"/>
<comment type="caution">
    <text evidence="3">The sequence shown here is derived from an EMBL/GenBank/DDBJ whole genome shotgun (WGS) entry which is preliminary data.</text>
</comment>
<feature type="region of interest" description="Disordered" evidence="1">
    <location>
        <begin position="1"/>
        <end position="54"/>
    </location>
</feature>
<feature type="region of interest" description="Disordered" evidence="1">
    <location>
        <begin position="266"/>
        <end position="312"/>
    </location>
</feature>
<dbReference type="Pfam" id="PF07261">
    <property type="entry name" value="DnaB_2"/>
    <property type="match status" value="1"/>
</dbReference>
<dbReference type="SUPFAM" id="SSF158499">
    <property type="entry name" value="DnaD domain-like"/>
    <property type="match status" value="1"/>
</dbReference>
<evidence type="ECO:0000256" key="1">
    <source>
        <dbReference type="SAM" id="MobiDB-lite"/>
    </source>
</evidence>
<reference evidence="3" key="1">
    <citation type="journal article" date="2015" name="Nature">
        <title>Complex archaea that bridge the gap between prokaryotes and eukaryotes.</title>
        <authorList>
            <person name="Spang A."/>
            <person name="Saw J.H."/>
            <person name="Jorgensen S.L."/>
            <person name="Zaremba-Niedzwiedzka K."/>
            <person name="Martijn J."/>
            <person name="Lind A.E."/>
            <person name="van Eijk R."/>
            <person name="Schleper C."/>
            <person name="Guy L."/>
            <person name="Ettema T.J."/>
        </authorList>
    </citation>
    <scope>NUCLEOTIDE SEQUENCE</scope>
</reference>